<comment type="caution">
    <text evidence="3">The sequence shown here is derived from an EMBL/GenBank/DDBJ whole genome shotgun (WGS) entry which is preliminary data.</text>
</comment>
<evidence type="ECO:0000313" key="3">
    <source>
        <dbReference type="EMBL" id="KAJ0392942.1"/>
    </source>
</evidence>
<reference evidence="3" key="1">
    <citation type="submission" date="2021-12" db="EMBL/GenBank/DDBJ databases">
        <title>Prjna785345.</title>
        <authorList>
            <person name="Rujirawat T."/>
            <person name="Krajaejun T."/>
        </authorList>
    </citation>
    <scope>NUCLEOTIDE SEQUENCE</scope>
    <source>
        <strain evidence="3">Pi057C3</strain>
    </source>
</reference>
<sequence>MNNMIVLLLVANAWATPLIQFTTLKTSVARSRLLCLVINLALDITSYVVFPIALFLPYYADFNPVIKSFDVRFWYTDRWLIQMINEWQMLFVTSRWDGVLKMLIVFNVVRALQTIPKLVAPRGAIIQPKPGPRISGLVRKKSAPKLEATTTSRVERLGRCVLALSGAFVLVVHLHAASHASNPRCLVQVRPWFARQAACSLMEINCAITGRIGDAADFDDALRSSDARWVSYLIVRHCSTVHVTPLFKELRHLVGFKVFNSTLEHWDDDAALTSRHHPRMLFVFLIQVNMTALPAGLYGRDLPPRLLDIEICRTNLTTLPSVLSSRWPRGLFLLLEEFQFESFPSVIAEMKPHYVSLALNGFTTIPVEFWENDKLYFLNLNGNPISTLPPVSALRVVPPLPWWWMIRTNVSSLPDWYDLDSARRIFAGGTPLCEQLSSGVTAVENKRRWEQMARMIDCSVPLEQVKLHHYPIYNELVYNP</sequence>
<feature type="chain" id="PRO_5042240696" evidence="2">
    <location>
        <begin position="16"/>
        <end position="480"/>
    </location>
</feature>
<dbReference type="InterPro" id="IPR001611">
    <property type="entry name" value="Leu-rich_rpt"/>
</dbReference>
<dbReference type="EMBL" id="JAKCXM010000551">
    <property type="protein sequence ID" value="KAJ0392942.1"/>
    <property type="molecule type" value="Genomic_DNA"/>
</dbReference>
<name>A0AAD5LBB7_PYTIN</name>
<protein>
    <submittedName>
        <fullName evidence="3">Uncharacterized protein</fullName>
    </submittedName>
</protein>
<evidence type="ECO:0000256" key="1">
    <source>
        <dbReference type="SAM" id="Phobius"/>
    </source>
</evidence>
<keyword evidence="1" id="KW-0472">Membrane</keyword>
<dbReference type="Gene3D" id="3.80.10.10">
    <property type="entry name" value="Ribonuclease Inhibitor"/>
    <property type="match status" value="1"/>
</dbReference>
<gene>
    <name evidence="3" type="ORF">P43SY_003257</name>
</gene>
<dbReference type="AlphaFoldDB" id="A0AAD5LBB7"/>
<proteinExistence type="predicted"/>
<organism evidence="3 4">
    <name type="scientific">Pythium insidiosum</name>
    <name type="common">Pythiosis disease agent</name>
    <dbReference type="NCBI Taxonomy" id="114742"/>
    <lineage>
        <taxon>Eukaryota</taxon>
        <taxon>Sar</taxon>
        <taxon>Stramenopiles</taxon>
        <taxon>Oomycota</taxon>
        <taxon>Peronosporomycetes</taxon>
        <taxon>Pythiales</taxon>
        <taxon>Pythiaceae</taxon>
        <taxon>Pythium</taxon>
    </lineage>
</organism>
<evidence type="ECO:0000256" key="2">
    <source>
        <dbReference type="SAM" id="SignalP"/>
    </source>
</evidence>
<dbReference type="InterPro" id="IPR032675">
    <property type="entry name" value="LRR_dom_sf"/>
</dbReference>
<keyword evidence="2" id="KW-0732">Signal</keyword>
<accession>A0AAD5LBB7</accession>
<feature type="transmembrane region" description="Helical" evidence="1">
    <location>
        <begin position="31"/>
        <end position="59"/>
    </location>
</feature>
<evidence type="ECO:0000313" key="4">
    <source>
        <dbReference type="Proteomes" id="UP001209570"/>
    </source>
</evidence>
<dbReference type="PROSITE" id="PS51450">
    <property type="entry name" value="LRR"/>
    <property type="match status" value="1"/>
</dbReference>
<feature type="signal peptide" evidence="2">
    <location>
        <begin position="1"/>
        <end position="15"/>
    </location>
</feature>
<keyword evidence="1" id="KW-0812">Transmembrane</keyword>
<keyword evidence="1" id="KW-1133">Transmembrane helix</keyword>
<dbReference type="SUPFAM" id="SSF52058">
    <property type="entry name" value="L domain-like"/>
    <property type="match status" value="1"/>
</dbReference>
<keyword evidence="4" id="KW-1185">Reference proteome</keyword>
<dbReference type="Proteomes" id="UP001209570">
    <property type="component" value="Unassembled WGS sequence"/>
</dbReference>